<organism evidence="2 3">
    <name type="scientific">Portunus trituberculatus</name>
    <name type="common">Swimming crab</name>
    <name type="synonym">Neptunus trituberculatus</name>
    <dbReference type="NCBI Taxonomy" id="210409"/>
    <lineage>
        <taxon>Eukaryota</taxon>
        <taxon>Metazoa</taxon>
        <taxon>Ecdysozoa</taxon>
        <taxon>Arthropoda</taxon>
        <taxon>Crustacea</taxon>
        <taxon>Multicrustacea</taxon>
        <taxon>Malacostraca</taxon>
        <taxon>Eumalacostraca</taxon>
        <taxon>Eucarida</taxon>
        <taxon>Decapoda</taxon>
        <taxon>Pleocyemata</taxon>
        <taxon>Brachyura</taxon>
        <taxon>Eubrachyura</taxon>
        <taxon>Portunoidea</taxon>
        <taxon>Portunidae</taxon>
        <taxon>Portuninae</taxon>
        <taxon>Portunus</taxon>
    </lineage>
</organism>
<sequence length="113" mass="12285">MTSSQPPPHSVTCLVFPPQSCRQRTDARTEAGKAKLGTGLSKPLYLTSPVRLQLPALLPVLISQEGEEHTHTQAGRQAGRGKDIHRQAGRVDGRQVHPRLTSPSRPHTLACLL</sequence>
<feature type="region of interest" description="Disordered" evidence="1">
    <location>
        <begin position="67"/>
        <end position="108"/>
    </location>
</feature>
<evidence type="ECO:0000313" key="2">
    <source>
        <dbReference type="EMBL" id="MPD05873.1"/>
    </source>
</evidence>
<reference evidence="2 3" key="1">
    <citation type="submission" date="2019-05" db="EMBL/GenBank/DDBJ databases">
        <title>Another draft genome of Portunus trituberculatus and its Hox gene families provides insights of decapod evolution.</title>
        <authorList>
            <person name="Jeong J.-H."/>
            <person name="Song I."/>
            <person name="Kim S."/>
            <person name="Choi T."/>
            <person name="Kim D."/>
            <person name="Ryu S."/>
            <person name="Kim W."/>
        </authorList>
    </citation>
    <scope>NUCLEOTIDE SEQUENCE [LARGE SCALE GENOMIC DNA]</scope>
    <source>
        <tissue evidence="2">Muscle</tissue>
    </source>
</reference>
<comment type="caution">
    <text evidence="2">The sequence shown here is derived from an EMBL/GenBank/DDBJ whole genome shotgun (WGS) entry which is preliminary data.</text>
</comment>
<feature type="compositionally biased region" description="Basic and acidic residues" evidence="1">
    <location>
        <begin position="80"/>
        <end position="95"/>
    </location>
</feature>
<dbReference type="EMBL" id="VSRR010148151">
    <property type="protein sequence ID" value="MPD05873.1"/>
    <property type="molecule type" value="Genomic_DNA"/>
</dbReference>
<name>A0A5B7KB87_PORTR</name>
<proteinExistence type="predicted"/>
<dbReference type="AlphaFoldDB" id="A0A5B7KB87"/>
<evidence type="ECO:0000256" key="1">
    <source>
        <dbReference type="SAM" id="MobiDB-lite"/>
    </source>
</evidence>
<dbReference type="Proteomes" id="UP000324222">
    <property type="component" value="Unassembled WGS sequence"/>
</dbReference>
<gene>
    <name evidence="2" type="ORF">E2C01_101643</name>
</gene>
<protein>
    <submittedName>
        <fullName evidence="2">Uncharacterized protein</fullName>
    </submittedName>
</protein>
<keyword evidence="3" id="KW-1185">Reference proteome</keyword>
<evidence type="ECO:0000313" key="3">
    <source>
        <dbReference type="Proteomes" id="UP000324222"/>
    </source>
</evidence>
<accession>A0A5B7KB87</accession>